<feature type="region of interest" description="Disordered" evidence="1">
    <location>
        <begin position="64"/>
        <end position="103"/>
    </location>
</feature>
<evidence type="ECO:0000313" key="4">
    <source>
        <dbReference type="Proteomes" id="UP000321577"/>
    </source>
</evidence>
<protein>
    <recommendedName>
        <fullName evidence="5">TonB C-terminal domain-containing protein</fullName>
    </recommendedName>
</protein>
<dbReference type="RefSeq" id="WP_146854381.1">
    <property type="nucleotide sequence ID" value="NZ_BKAG01000050.1"/>
</dbReference>
<keyword evidence="2" id="KW-0812">Transmembrane</keyword>
<dbReference type="SUPFAM" id="SSF74653">
    <property type="entry name" value="TolA/TonB C-terminal domain"/>
    <property type="match status" value="1"/>
</dbReference>
<name>A0A512MFD2_9BACT</name>
<reference evidence="3 4" key="1">
    <citation type="submission" date="2019-07" db="EMBL/GenBank/DDBJ databases">
        <title>Whole genome shotgun sequence of Brevifollis gellanilyticus NBRC 108608.</title>
        <authorList>
            <person name="Hosoyama A."/>
            <person name="Uohara A."/>
            <person name="Ohji S."/>
            <person name="Ichikawa N."/>
        </authorList>
    </citation>
    <scope>NUCLEOTIDE SEQUENCE [LARGE SCALE GENOMIC DNA]</scope>
    <source>
        <strain evidence="3 4">NBRC 108608</strain>
    </source>
</reference>
<comment type="caution">
    <text evidence="3">The sequence shown here is derived from an EMBL/GenBank/DDBJ whole genome shotgun (WGS) entry which is preliminary data.</text>
</comment>
<dbReference type="OrthoDB" id="9979931at2"/>
<evidence type="ECO:0000256" key="1">
    <source>
        <dbReference type="SAM" id="MobiDB-lite"/>
    </source>
</evidence>
<dbReference type="Pfam" id="PF13103">
    <property type="entry name" value="TonB_2"/>
    <property type="match status" value="1"/>
</dbReference>
<keyword evidence="4" id="KW-1185">Reference proteome</keyword>
<feature type="compositionally biased region" description="Pro residues" evidence="1">
    <location>
        <begin position="81"/>
        <end position="97"/>
    </location>
</feature>
<keyword evidence="2" id="KW-0472">Membrane</keyword>
<organism evidence="3 4">
    <name type="scientific">Brevifollis gellanilyticus</name>
    <dbReference type="NCBI Taxonomy" id="748831"/>
    <lineage>
        <taxon>Bacteria</taxon>
        <taxon>Pseudomonadati</taxon>
        <taxon>Verrucomicrobiota</taxon>
        <taxon>Verrucomicrobiia</taxon>
        <taxon>Verrucomicrobiales</taxon>
        <taxon>Verrucomicrobiaceae</taxon>
    </lineage>
</organism>
<keyword evidence="2" id="KW-1133">Transmembrane helix</keyword>
<sequence length="345" mass="35613">MAATSHRASLEPLTPALVGIGLLHVLGGMLLWILLPMLPSKDKPASPLPANLVWRTPADFVGAPMPLELPDEAPRTAEKPASPPPQPAAATPAPTPAKPATVAKNEGAGLSLSASGVSLVPSGSPSALLQLPPDTLTLLQNSIGSTSGMNGVKPGLAAQILGASPPSLPPVTMQSQPQAPAVKQDKAPATAAVAPGPPPVQPGQGREANKYITLSAIVDAPPVPTEPTLRLLDIAKLNDFERTRKASVDASGLDAVERALQKTLMNAWSPPSIDLVPVNHRHVSVELAVLKDGTVKDAVLVTPSGSEALDASVRAVLARVTKIPESLPASYSKERYAVRVNLQIE</sequence>
<dbReference type="Proteomes" id="UP000321577">
    <property type="component" value="Unassembled WGS sequence"/>
</dbReference>
<accession>A0A512MFD2</accession>
<evidence type="ECO:0008006" key="5">
    <source>
        <dbReference type="Google" id="ProtNLM"/>
    </source>
</evidence>
<proteinExistence type="predicted"/>
<dbReference type="AlphaFoldDB" id="A0A512MFD2"/>
<dbReference type="Gene3D" id="3.30.1150.10">
    <property type="match status" value="1"/>
</dbReference>
<evidence type="ECO:0000256" key="2">
    <source>
        <dbReference type="SAM" id="Phobius"/>
    </source>
</evidence>
<dbReference type="EMBL" id="BKAG01000050">
    <property type="protein sequence ID" value="GEP45459.1"/>
    <property type="molecule type" value="Genomic_DNA"/>
</dbReference>
<evidence type="ECO:0000313" key="3">
    <source>
        <dbReference type="EMBL" id="GEP45459.1"/>
    </source>
</evidence>
<feature type="transmembrane region" description="Helical" evidence="2">
    <location>
        <begin position="16"/>
        <end position="35"/>
    </location>
</feature>
<gene>
    <name evidence="3" type="ORF">BGE01nite_47500</name>
</gene>